<accession>A0A7S4KM43</accession>
<dbReference type="InterPro" id="IPR002108">
    <property type="entry name" value="ADF-H"/>
</dbReference>
<dbReference type="Gene3D" id="3.40.20.10">
    <property type="entry name" value="Severin"/>
    <property type="match status" value="1"/>
</dbReference>
<organism evidence="2">
    <name type="scientific">Paramoeba aestuarina</name>
    <dbReference type="NCBI Taxonomy" id="180227"/>
    <lineage>
        <taxon>Eukaryota</taxon>
        <taxon>Amoebozoa</taxon>
        <taxon>Discosea</taxon>
        <taxon>Flabellinia</taxon>
        <taxon>Dactylopodida</taxon>
        <taxon>Paramoebidae</taxon>
        <taxon>Paramoeba</taxon>
    </lineage>
</organism>
<evidence type="ECO:0000259" key="1">
    <source>
        <dbReference type="Pfam" id="PF00241"/>
    </source>
</evidence>
<gene>
    <name evidence="2" type="ORF">NAES01612_LOCUS8496</name>
</gene>
<dbReference type="Pfam" id="PF00241">
    <property type="entry name" value="Cofilin_ADF"/>
    <property type="match status" value="1"/>
</dbReference>
<sequence length="149" mass="17179">MAETVVCRMEGKAADHFEKVTNAEPGAALIFKCSRKDAKIIVDDYFDSISPGDLAEELAGDNRLVIYRCGWKLPDQSNRAAPANLLVWFNPVESSDISIKRTYYPTMMDLLQKYPMLFKREYQINNVADFSEDWLKKQNYLLHFDSDLK</sequence>
<feature type="domain" description="ADF-H" evidence="1">
    <location>
        <begin position="9"/>
        <end position="138"/>
    </location>
</feature>
<dbReference type="InterPro" id="IPR029006">
    <property type="entry name" value="ADF-H/Gelsolin-like_dom_sf"/>
</dbReference>
<name>A0A7S4KM43_9EUKA</name>
<evidence type="ECO:0000313" key="2">
    <source>
        <dbReference type="EMBL" id="CAE2299336.1"/>
    </source>
</evidence>
<proteinExistence type="predicted"/>
<dbReference type="EMBL" id="HBKR01012815">
    <property type="protein sequence ID" value="CAE2299336.1"/>
    <property type="molecule type" value="Transcribed_RNA"/>
</dbReference>
<protein>
    <recommendedName>
        <fullName evidence="1">ADF-H domain-containing protein</fullName>
    </recommendedName>
</protein>
<dbReference type="GO" id="GO:0003779">
    <property type="term" value="F:actin binding"/>
    <property type="evidence" value="ECO:0007669"/>
    <property type="project" value="InterPro"/>
</dbReference>
<dbReference type="SUPFAM" id="SSF55753">
    <property type="entry name" value="Actin depolymerizing proteins"/>
    <property type="match status" value="1"/>
</dbReference>
<reference evidence="2" key="1">
    <citation type="submission" date="2021-01" db="EMBL/GenBank/DDBJ databases">
        <authorList>
            <person name="Corre E."/>
            <person name="Pelletier E."/>
            <person name="Niang G."/>
            <person name="Scheremetjew M."/>
            <person name="Finn R."/>
            <person name="Kale V."/>
            <person name="Holt S."/>
            <person name="Cochrane G."/>
            <person name="Meng A."/>
            <person name="Brown T."/>
            <person name="Cohen L."/>
        </authorList>
    </citation>
    <scope>NUCLEOTIDE SEQUENCE</scope>
    <source>
        <strain evidence="2">SoJaBio B1-5/56/2</strain>
    </source>
</reference>
<dbReference type="AlphaFoldDB" id="A0A7S4KM43"/>